<dbReference type="GO" id="GO:0016757">
    <property type="term" value="F:glycosyltransferase activity"/>
    <property type="evidence" value="ECO:0007669"/>
    <property type="project" value="TreeGrafter"/>
</dbReference>
<dbReference type="PROSITE" id="PS51186">
    <property type="entry name" value="GNAT"/>
    <property type="match status" value="1"/>
</dbReference>
<feature type="domain" description="N-acetyltransferase" evidence="3">
    <location>
        <begin position="359"/>
        <end position="503"/>
    </location>
</feature>
<dbReference type="AlphaFoldDB" id="A0A411X6Z2"/>
<keyword evidence="6" id="KW-1185">Reference proteome</keyword>
<dbReference type="Gene3D" id="3.40.50.2000">
    <property type="entry name" value="Glycogen Phosphorylase B"/>
    <property type="match status" value="1"/>
</dbReference>
<dbReference type="SUPFAM" id="SSF55729">
    <property type="entry name" value="Acyl-CoA N-acyltransferases (Nat)"/>
    <property type="match status" value="1"/>
</dbReference>
<evidence type="ECO:0000313" key="7">
    <source>
        <dbReference type="Proteomes" id="UP000628442"/>
    </source>
</evidence>
<dbReference type="Pfam" id="PF13302">
    <property type="entry name" value="Acetyltransf_3"/>
    <property type="match status" value="1"/>
</dbReference>
<dbReference type="EMBL" id="BMWV01000001">
    <property type="protein sequence ID" value="GGY28852.1"/>
    <property type="molecule type" value="Genomic_DNA"/>
</dbReference>
<name>A0A411X6Z2_9BURK</name>
<protein>
    <submittedName>
        <fullName evidence="5">UDP-2,4-diacetamido-2,4, 6-trideoxy-beta-L-altropyranose hydrolase</fullName>
        <ecNumber evidence="5">3.6.1.57</ecNumber>
    </submittedName>
</protein>
<dbReference type="CDD" id="cd04301">
    <property type="entry name" value="NAT_SF"/>
    <property type="match status" value="1"/>
</dbReference>
<proteinExistence type="predicted"/>
<reference evidence="5 6" key="2">
    <citation type="submission" date="2019-02" db="EMBL/GenBank/DDBJ databases">
        <title>Draft Genome Sequences of Six Type Strains of the Genus Massilia.</title>
        <authorList>
            <person name="Miess H."/>
            <person name="Frediansyhah A."/>
            <person name="Gross H."/>
        </authorList>
    </citation>
    <scope>NUCLEOTIDE SEQUENCE [LARGE SCALE GENOMIC DNA]</scope>
    <source>
        <strain evidence="5 6">DSM 17472</strain>
    </source>
</reference>
<organism evidence="4 7">
    <name type="scientific">Pseudoduganella albidiflava</name>
    <dbReference type="NCBI Taxonomy" id="321983"/>
    <lineage>
        <taxon>Bacteria</taxon>
        <taxon>Pseudomonadati</taxon>
        <taxon>Pseudomonadota</taxon>
        <taxon>Betaproteobacteria</taxon>
        <taxon>Burkholderiales</taxon>
        <taxon>Oxalobacteraceae</taxon>
        <taxon>Telluria group</taxon>
        <taxon>Pseudoduganella</taxon>
    </lineage>
</organism>
<dbReference type="PANTHER" id="PTHR21015">
    <property type="entry name" value="UDP-N-ACETYLGLUCOSAMINE--N-ACETYLMURAMYL-(PENTAPEPTIDE) PYROPHOSPHORYL-UNDECAPRENOL N-ACETYLGLUCOSAMINE TRANSFERASE 1"/>
    <property type="match status" value="1"/>
</dbReference>
<dbReference type="SUPFAM" id="SSF53756">
    <property type="entry name" value="UDP-Glycosyltransferase/glycogen phosphorylase"/>
    <property type="match status" value="1"/>
</dbReference>
<dbReference type="EC" id="3.6.1.57" evidence="5"/>
<dbReference type="NCBIfam" id="TIGR03590">
    <property type="entry name" value="PseG"/>
    <property type="match status" value="1"/>
</dbReference>
<evidence type="ECO:0000256" key="1">
    <source>
        <dbReference type="PIRSR" id="PIRSR620023-1"/>
    </source>
</evidence>
<dbReference type="EMBL" id="CP036401">
    <property type="protein sequence ID" value="QBI04638.1"/>
    <property type="molecule type" value="Genomic_DNA"/>
</dbReference>
<dbReference type="Gene3D" id="3.40.50.11190">
    <property type="match status" value="1"/>
</dbReference>
<evidence type="ECO:0000313" key="4">
    <source>
        <dbReference type="EMBL" id="GGY28852.1"/>
    </source>
</evidence>
<keyword evidence="5" id="KW-0378">Hydrolase</keyword>
<reference evidence="4" key="3">
    <citation type="submission" date="2022-12" db="EMBL/GenBank/DDBJ databases">
        <authorList>
            <person name="Sun Q."/>
            <person name="Kim S."/>
        </authorList>
    </citation>
    <scope>NUCLEOTIDE SEQUENCE</scope>
    <source>
        <strain evidence="4">KCTC 12343</strain>
    </source>
</reference>
<accession>A0A411X6Z2</accession>
<feature type="binding site" evidence="2">
    <location>
        <position position="270"/>
    </location>
    <ligand>
        <name>substrate</name>
    </ligand>
</feature>
<reference evidence="4" key="1">
    <citation type="journal article" date="2014" name="Int. J. Syst. Evol. Microbiol.">
        <title>Complete genome sequence of Corynebacterium casei LMG S-19264T (=DSM 44701T), isolated from a smear-ripened cheese.</title>
        <authorList>
            <consortium name="US DOE Joint Genome Institute (JGI-PGF)"/>
            <person name="Walter F."/>
            <person name="Albersmeier A."/>
            <person name="Kalinowski J."/>
            <person name="Ruckert C."/>
        </authorList>
    </citation>
    <scope>NUCLEOTIDE SEQUENCE</scope>
    <source>
        <strain evidence="4">KCTC 12343</strain>
    </source>
</reference>
<dbReference type="Gene3D" id="3.40.630.30">
    <property type="match status" value="1"/>
</dbReference>
<dbReference type="InterPro" id="IPR000182">
    <property type="entry name" value="GNAT_dom"/>
</dbReference>
<sequence>MDIVFRADASLQIGSGHLMRCLTLADQLRAEGARTTFVCREHAGHLCDLVVARGHAVARLPVHATQAGGAAYDQWLGAPWQQDAAETAAALPGRPDWLVADHYAIDARWEAALRPAVDRLMVIDDLADRPHDCDLLLDQNLAARMERRYDGLLPSDAVLLAGPHYALLRPEFAAARAALRVRDGQVRRLFLFIGGADADDYTGQALREAARHPGLATDVVVGGAYPHHEQLARHCAALPGTRLHRGVDNMAELMAAADLAIGAGGGAMWERACVGLPSLVIAVAANQQAGCAAMARQGHVLYLGEGPAALATLPAALQLALAAPELLAHMEQGSLALVDGRGAGRVARQMRQLGNAAQLGLRPATAGDCDPVWHWRNAETVRRFSTSSAVIPLEQHRAWFAATLADPARQLLVGEIGGRAAGILRYDRADAKATVSVYLTPDFIGQGIGAALIAAGSDWVRQHWPQVATIEAVVLPGNRASARAFEAAGYAEQLNILALRIRD</sequence>
<dbReference type="Proteomes" id="UP000292307">
    <property type="component" value="Chromosome"/>
</dbReference>
<dbReference type="GO" id="GO:0016747">
    <property type="term" value="F:acyltransferase activity, transferring groups other than amino-acyl groups"/>
    <property type="evidence" value="ECO:0007669"/>
    <property type="project" value="InterPro"/>
</dbReference>
<evidence type="ECO:0000313" key="5">
    <source>
        <dbReference type="EMBL" id="QBI04638.1"/>
    </source>
</evidence>
<dbReference type="InterPro" id="IPR016181">
    <property type="entry name" value="Acyl_CoA_acyltransferase"/>
</dbReference>
<evidence type="ECO:0000259" key="3">
    <source>
        <dbReference type="PROSITE" id="PS51186"/>
    </source>
</evidence>
<dbReference type="InterPro" id="IPR020023">
    <property type="entry name" value="PseG"/>
</dbReference>
<gene>
    <name evidence="5" type="primary">pseG</name>
    <name evidence="5" type="ORF">EYF70_30290</name>
    <name evidence="4" type="ORF">GCM10007387_08830</name>
</gene>
<evidence type="ECO:0000313" key="6">
    <source>
        <dbReference type="Proteomes" id="UP000292307"/>
    </source>
</evidence>
<evidence type="ECO:0000256" key="2">
    <source>
        <dbReference type="PIRSR" id="PIRSR620023-2"/>
    </source>
</evidence>
<feature type="active site" description="Proton acceptor" evidence="1">
    <location>
        <position position="17"/>
    </location>
</feature>
<feature type="binding site" evidence="2">
    <location>
        <position position="169"/>
    </location>
    <ligand>
        <name>substrate</name>
    </ligand>
</feature>
<dbReference type="RefSeq" id="WP_131148699.1">
    <property type="nucleotide sequence ID" value="NZ_BMWV01000001.1"/>
</dbReference>
<dbReference type="Proteomes" id="UP000628442">
    <property type="component" value="Unassembled WGS sequence"/>
</dbReference>
<dbReference type="PANTHER" id="PTHR21015:SF22">
    <property type="entry name" value="GLYCOSYLTRANSFERASE"/>
    <property type="match status" value="1"/>
</dbReference>
<dbReference type="GO" id="GO:0016787">
    <property type="term" value="F:hydrolase activity"/>
    <property type="evidence" value="ECO:0007669"/>
    <property type="project" value="UniProtKB-KW"/>
</dbReference>
<dbReference type="OrthoDB" id="9788924at2"/>